<evidence type="ECO:0000256" key="6">
    <source>
        <dbReference type="ARBA" id="ARBA00022692"/>
    </source>
</evidence>
<dbReference type="GO" id="GO:0071978">
    <property type="term" value="P:bacterial-type flagellum-dependent swarming motility"/>
    <property type="evidence" value="ECO:0007669"/>
    <property type="project" value="TreeGrafter"/>
</dbReference>
<keyword evidence="11" id="KW-0969">Cilium</keyword>
<evidence type="ECO:0000256" key="4">
    <source>
        <dbReference type="ARBA" id="ARBA00022475"/>
    </source>
</evidence>
<evidence type="ECO:0000313" key="12">
    <source>
        <dbReference type="Proteomes" id="UP000295765"/>
    </source>
</evidence>
<keyword evidence="6 10" id="KW-0812">Transmembrane</keyword>
<evidence type="ECO:0000256" key="2">
    <source>
        <dbReference type="ARBA" id="ARBA00004162"/>
    </source>
</evidence>
<dbReference type="InterPro" id="IPR005503">
    <property type="entry name" value="FliL"/>
</dbReference>
<proteinExistence type="inferred from homology"/>
<feature type="transmembrane region" description="Helical" evidence="10">
    <location>
        <begin position="24"/>
        <end position="45"/>
    </location>
</feature>
<dbReference type="EMBL" id="SLWY01000018">
    <property type="protein sequence ID" value="TCO79672.1"/>
    <property type="molecule type" value="Genomic_DNA"/>
</dbReference>
<evidence type="ECO:0000256" key="9">
    <source>
        <dbReference type="ARBA" id="ARBA00023136"/>
    </source>
</evidence>
<comment type="function">
    <text evidence="1 10">Controls the rotational direction of flagella during chemotaxis.</text>
</comment>
<dbReference type="AlphaFoldDB" id="A0A4R2L217"/>
<evidence type="ECO:0000313" key="11">
    <source>
        <dbReference type="EMBL" id="TCO79672.1"/>
    </source>
</evidence>
<dbReference type="GO" id="GO:0009425">
    <property type="term" value="C:bacterial-type flagellum basal body"/>
    <property type="evidence" value="ECO:0007669"/>
    <property type="project" value="InterPro"/>
</dbReference>
<keyword evidence="5 10" id="KW-0145">Chemotaxis</keyword>
<comment type="similarity">
    <text evidence="3 10">Belongs to the FliL family.</text>
</comment>
<sequence length="180" mass="18964">MATPKKEDPKGGEAKAKGGGAGKIVLLVVLVVVLVLGAVGATLYFTGALGKLLGHGGGEDHGGGLAPAAAPRPSGPAQYLAIDPPFVVSIDDQGQLRYVQISVSAMARDKKILEAVTQNAPQIRNNLIMLFGRQSFQTLASPEGREKLRADTLDTIQKVLTKEIGQPGVEEIYFTNFVMQ</sequence>
<keyword evidence="10" id="KW-0997">Cell inner membrane</keyword>
<dbReference type="GO" id="GO:0006935">
    <property type="term" value="P:chemotaxis"/>
    <property type="evidence" value="ECO:0007669"/>
    <property type="project" value="UniProtKB-KW"/>
</dbReference>
<name>A0A4R2L217_9GAMM</name>
<dbReference type="Proteomes" id="UP000295765">
    <property type="component" value="Unassembled WGS sequence"/>
</dbReference>
<evidence type="ECO:0000256" key="10">
    <source>
        <dbReference type="RuleBase" id="RU364125"/>
    </source>
</evidence>
<keyword evidence="12" id="KW-1185">Reference proteome</keyword>
<comment type="subcellular location">
    <subcellularLocation>
        <location evidence="10">Cell inner membrane</location>
    </subcellularLocation>
    <subcellularLocation>
        <location evidence="2">Cell membrane</location>
        <topology evidence="2">Single-pass membrane protein</topology>
    </subcellularLocation>
</comment>
<reference evidence="11 12" key="1">
    <citation type="submission" date="2019-03" db="EMBL/GenBank/DDBJ databases">
        <title>Genomic Encyclopedia of Type Strains, Phase IV (KMG-IV): sequencing the most valuable type-strain genomes for metagenomic binning, comparative biology and taxonomic classification.</title>
        <authorList>
            <person name="Goeker M."/>
        </authorList>
    </citation>
    <scope>NUCLEOTIDE SEQUENCE [LARGE SCALE GENOMIC DNA]</scope>
    <source>
        <strain evidence="11 12">DSM 25287</strain>
    </source>
</reference>
<accession>A0A4R2L217</accession>
<keyword evidence="9 10" id="KW-0472">Membrane</keyword>
<evidence type="ECO:0000256" key="7">
    <source>
        <dbReference type="ARBA" id="ARBA00022779"/>
    </source>
</evidence>
<protein>
    <recommendedName>
        <fullName evidence="10">Flagellar protein FliL</fullName>
    </recommendedName>
</protein>
<keyword evidence="7 10" id="KW-0283">Flagellar rotation</keyword>
<gene>
    <name evidence="11" type="ORF">EV699_11858</name>
</gene>
<dbReference type="Pfam" id="PF03748">
    <property type="entry name" value="FliL"/>
    <property type="match status" value="1"/>
</dbReference>
<keyword evidence="11" id="KW-0966">Cell projection</keyword>
<evidence type="ECO:0000256" key="1">
    <source>
        <dbReference type="ARBA" id="ARBA00002254"/>
    </source>
</evidence>
<dbReference type="GO" id="GO:0005886">
    <property type="term" value="C:plasma membrane"/>
    <property type="evidence" value="ECO:0007669"/>
    <property type="project" value="UniProtKB-SubCell"/>
</dbReference>
<keyword evidence="8 10" id="KW-1133">Transmembrane helix</keyword>
<dbReference type="PANTHER" id="PTHR35091">
    <property type="entry name" value="FLAGELLAR PROTEIN FLIL"/>
    <property type="match status" value="1"/>
</dbReference>
<dbReference type="RefSeq" id="WP_132544554.1">
    <property type="nucleotide sequence ID" value="NZ_SLWY01000018.1"/>
</dbReference>
<evidence type="ECO:0000256" key="3">
    <source>
        <dbReference type="ARBA" id="ARBA00008281"/>
    </source>
</evidence>
<dbReference type="OrthoDB" id="5616092at2"/>
<evidence type="ECO:0000256" key="5">
    <source>
        <dbReference type="ARBA" id="ARBA00022500"/>
    </source>
</evidence>
<comment type="caution">
    <text evidence="11">The sequence shown here is derived from an EMBL/GenBank/DDBJ whole genome shotgun (WGS) entry which is preliminary data.</text>
</comment>
<dbReference type="PANTHER" id="PTHR35091:SF2">
    <property type="entry name" value="FLAGELLAR PROTEIN FLIL"/>
    <property type="match status" value="1"/>
</dbReference>
<keyword evidence="4" id="KW-1003">Cell membrane</keyword>
<evidence type="ECO:0000256" key="8">
    <source>
        <dbReference type="ARBA" id="ARBA00022989"/>
    </source>
</evidence>
<keyword evidence="11" id="KW-0282">Flagellum</keyword>
<organism evidence="11 12">
    <name type="scientific">Plasticicumulans lactativorans</name>
    <dbReference type="NCBI Taxonomy" id="1133106"/>
    <lineage>
        <taxon>Bacteria</taxon>
        <taxon>Pseudomonadati</taxon>
        <taxon>Pseudomonadota</taxon>
        <taxon>Gammaproteobacteria</taxon>
        <taxon>Candidatus Competibacteraceae</taxon>
        <taxon>Plasticicumulans</taxon>
    </lineage>
</organism>